<feature type="signal peptide" evidence="1">
    <location>
        <begin position="1"/>
        <end position="24"/>
    </location>
</feature>
<gene>
    <name evidence="2" type="ORF">SAMN04487987_10125</name>
</gene>
<evidence type="ECO:0000256" key="1">
    <source>
        <dbReference type="SAM" id="SignalP"/>
    </source>
</evidence>
<evidence type="ECO:0000313" key="2">
    <source>
        <dbReference type="EMBL" id="SFC80341.1"/>
    </source>
</evidence>
<reference evidence="3" key="1">
    <citation type="submission" date="2016-10" db="EMBL/GenBank/DDBJ databases">
        <authorList>
            <person name="Varghese N."/>
            <person name="Submissions S."/>
        </authorList>
    </citation>
    <scope>NUCLEOTIDE SEQUENCE [LARGE SCALE GENOMIC DNA]</scope>
    <source>
        <strain evidence="3">DSM 25730</strain>
    </source>
</reference>
<dbReference type="EMBL" id="FOMI01000001">
    <property type="protein sequence ID" value="SFC80341.1"/>
    <property type="molecule type" value="Genomic_DNA"/>
</dbReference>
<keyword evidence="1" id="KW-0732">Signal</keyword>
<dbReference type="STRING" id="870482.SAMN04487987_10125"/>
<name>A0A1I1M4M8_9FLAO</name>
<evidence type="ECO:0008006" key="4">
    <source>
        <dbReference type="Google" id="ProtNLM"/>
    </source>
</evidence>
<dbReference type="Proteomes" id="UP000199439">
    <property type="component" value="Unassembled WGS sequence"/>
</dbReference>
<keyword evidence="3" id="KW-1185">Reference proteome</keyword>
<dbReference type="AlphaFoldDB" id="A0A1I1M4M8"/>
<organism evidence="2 3">
    <name type="scientific">Algibacter pectinivorans</name>
    <dbReference type="NCBI Taxonomy" id="870482"/>
    <lineage>
        <taxon>Bacteria</taxon>
        <taxon>Pseudomonadati</taxon>
        <taxon>Bacteroidota</taxon>
        <taxon>Flavobacteriia</taxon>
        <taxon>Flavobacteriales</taxon>
        <taxon>Flavobacteriaceae</taxon>
        <taxon>Algibacter</taxon>
    </lineage>
</organism>
<proteinExistence type="predicted"/>
<protein>
    <recommendedName>
        <fullName evidence="4">DUF4919 domain-containing protein</fullName>
    </recommendedName>
</protein>
<sequence length="229" mass="25952">MKIKMKSKITTLTFLLVITLLSCNQESQFKDFKYADKPETITCDGVNLKLLNEALYSFENDIITHYHKGNGTPRLDQAYSQIIRNSIYGRLKIEDIASKHTVNVFEALKKEDNLWDANNPKSHLNYNSKVLNCIANSLKDTSLKTTLNALISTNSMAPKLFGPALVSKSRNALNDKSLAMYITLDLFYAKMFDIDFSKVNFERTEQKVDFNAVPSIKNPAEDPHAGHNH</sequence>
<dbReference type="PROSITE" id="PS51257">
    <property type="entry name" value="PROKAR_LIPOPROTEIN"/>
    <property type="match status" value="1"/>
</dbReference>
<accession>A0A1I1M4M8</accession>
<evidence type="ECO:0000313" key="3">
    <source>
        <dbReference type="Proteomes" id="UP000199439"/>
    </source>
</evidence>
<feature type="chain" id="PRO_5011772874" description="DUF4919 domain-containing protein" evidence="1">
    <location>
        <begin position="25"/>
        <end position="229"/>
    </location>
</feature>